<proteinExistence type="inferred from homology"/>
<dbReference type="Proteomes" id="UP001388673">
    <property type="component" value="Unassembled WGS sequence"/>
</dbReference>
<dbReference type="GO" id="GO:0098552">
    <property type="term" value="C:side of membrane"/>
    <property type="evidence" value="ECO:0007669"/>
    <property type="project" value="UniProtKB-KW"/>
</dbReference>
<evidence type="ECO:0000313" key="15">
    <source>
        <dbReference type="Proteomes" id="UP001388673"/>
    </source>
</evidence>
<dbReference type="GeneID" id="92184414"/>
<dbReference type="Gene3D" id="3.20.20.80">
    <property type="entry name" value="Glycosidases"/>
    <property type="match status" value="1"/>
</dbReference>
<dbReference type="KEGG" id="kne:92184414"/>
<keyword evidence="6 10" id="KW-0472">Membrane</keyword>
<dbReference type="EC" id="2.4.1.-" evidence="10"/>
<keyword evidence="10" id="KW-0808">Transferase</keyword>
<protein>
    <recommendedName>
        <fullName evidence="10">1,3-beta-glucanosyltransferase</fullName>
        <ecNumber evidence="10">2.4.1.-</ecNumber>
    </recommendedName>
</protein>
<keyword evidence="9 10" id="KW-0449">Lipoprotein</keyword>
<organism evidence="14 15">
    <name type="scientific">Kwoniella newhampshirensis</name>
    <dbReference type="NCBI Taxonomy" id="1651941"/>
    <lineage>
        <taxon>Eukaryota</taxon>
        <taxon>Fungi</taxon>
        <taxon>Dikarya</taxon>
        <taxon>Basidiomycota</taxon>
        <taxon>Agaricomycotina</taxon>
        <taxon>Tremellomycetes</taxon>
        <taxon>Tremellales</taxon>
        <taxon>Cryptococcaceae</taxon>
        <taxon>Kwoniella</taxon>
    </lineage>
</organism>
<feature type="region of interest" description="Disordered" evidence="11">
    <location>
        <begin position="498"/>
        <end position="533"/>
    </location>
</feature>
<evidence type="ECO:0000313" key="14">
    <source>
        <dbReference type="EMBL" id="KAK8843496.1"/>
    </source>
</evidence>
<evidence type="ECO:0000259" key="13">
    <source>
        <dbReference type="SMART" id="SM00768"/>
    </source>
</evidence>
<evidence type="ECO:0000256" key="10">
    <source>
        <dbReference type="RuleBase" id="RU361209"/>
    </source>
</evidence>
<dbReference type="GO" id="GO:0031505">
    <property type="term" value="P:fungal-type cell wall organization"/>
    <property type="evidence" value="ECO:0007669"/>
    <property type="project" value="TreeGrafter"/>
</dbReference>
<comment type="subcellular location">
    <subcellularLocation>
        <location evidence="1">Cell envelope</location>
    </subcellularLocation>
    <subcellularLocation>
        <location evidence="10">Cell membrane</location>
        <topology evidence="10">Lipid-anchor</topology>
        <topology evidence="10">GPI-anchor</topology>
    </subcellularLocation>
    <subcellularLocation>
        <location evidence="2">Membrane</location>
        <topology evidence="2">Lipid-anchor</topology>
        <topology evidence="2">GPI-anchor</topology>
    </subcellularLocation>
</comment>
<dbReference type="FunFam" id="3.20.20.80:FF:000178">
    <property type="entry name" value="1,3-beta-glucanosyltransferase"/>
    <property type="match status" value="1"/>
</dbReference>
<comment type="function">
    <text evidence="10">Splits internally a 1,3-beta-glucan molecule and transfers the newly generated reducing end (the donor) to the non-reducing end of another 1,3-beta-glucan molecule (the acceptor) forming a 1,3-beta linkage, resulting in the elongation of 1,3-beta-glucan chains in the cell wall.</text>
</comment>
<dbReference type="RefSeq" id="XP_066799444.1">
    <property type="nucleotide sequence ID" value="XM_066950229.1"/>
</dbReference>
<evidence type="ECO:0000256" key="9">
    <source>
        <dbReference type="ARBA" id="ARBA00023288"/>
    </source>
</evidence>
<dbReference type="GO" id="GO:0071970">
    <property type="term" value="P:fungal-type cell wall (1-&gt;3)-beta-D-glucan biosynthetic process"/>
    <property type="evidence" value="ECO:0007669"/>
    <property type="project" value="TreeGrafter"/>
</dbReference>
<keyword evidence="5 10" id="KW-0732">Signal</keyword>
<evidence type="ECO:0000256" key="6">
    <source>
        <dbReference type="ARBA" id="ARBA00023136"/>
    </source>
</evidence>
<evidence type="ECO:0000256" key="5">
    <source>
        <dbReference type="ARBA" id="ARBA00022729"/>
    </source>
</evidence>
<dbReference type="Pfam" id="PF07983">
    <property type="entry name" value="X8"/>
    <property type="match status" value="1"/>
</dbReference>
<dbReference type="InterPro" id="IPR012946">
    <property type="entry name" value="X8"/>
</dbReference>
<dbReference type="AlphaFoldDB" id="A0AAW0YT36"/>
<dbReference type="InterPro" id="IPR017853">
    <property type="entry name" value="GH"/>
</dbReference>
<dbReference type="Pfam" id="PF03198">
    <property type="entry name" value="Glyco_hydro_72"/>
    <property type="match status" value="1"/>
</dbReference>
<dbReference type="InterPro" id="IPR004886">
    <property type="entry name" value="Glucanosyltransferase"/>
</dbReference>
<comment type="caution">
    <text evidence="14">The sequence shown here is derived from an EMBL/GenBank/DDBJ whole genome shotgun (WGS) entry which is preliminary data.</text>
</comment>
<keyword evidence="7" id="KW-1015">Disulfide bond</keyword>
<dbReference type="Gene3D" id="1.20.58.1040">
    <property type="match status" value="1"/>
</dbReference>
<feature type="chain" id="PRO_5043086537" description="1,3-beta-glucanosyltransferase" evidence="10">
    <location>
        <begin position="22"/>
        <end position="566"/>
    </location>
</feature>
<gene>
    <name evidence="14" type="ORF">IAR55_007156</name>
</gene>
<dbReference type="SUPFAM" id="SSF51445">
    <property type="entry name" value="(Trans)glycosidases"/>
    <property type="match status" value="1"/>
</dbReference>
<feature type="domain" description="X8" evidence="13">
    <location>
        <begin position="388"/>
        <end position="492"/>
    </location>
</feature>
<keyword evidence="8" id="KW-0325">Glycoprotein</keyword>
<keyword evidence="15" id="KW-1185">Reference proteome</keyword>
<accession>A0AAW0YT36</accession>
<feature type="transmembrane region" description="Helical" evidence="12">
    <location>
        <begin position="547"/>
        <end position="565"/>
    </location>
</feature>
<evidence type="ECO:0000256" key="1">
    <source>
        <dbReference type="ARBA" id="ARBA00004196"/>
    </source>
</evidence>
<evidence type="ECO:0000256" key="3">
    <source>
        <dbReference type="ARBA" id="ARBA00007528"/>
    </source>
</evidence>
<evidence type="ECO:0000256" key="4">
    <source>
        <dbReference type="ARBA" id="ARBA00022622"/>
    </source>
</evidence>
<keyword evidence="12" id="KW-0812">Transmembrane</keyword>
<dbReference type="GO" id="GO:0005886">
    <property type="term" value="C:plasma membrane"/>
    <property type="evidence" value="ECO:0007669"/>
    <property type="project" value="UniProtKB-SubCell"/>
</dbReference>
<evidence type="ECO:0000256" key="2">
    <source>
        <dbReference type="ARBA" id="ARBA00004589"/>
    </source>
</evidence>
<dbReference type="PANTHER" id="PTHR31468:SF2">
    <property type="entry name" value="1,3-BETA-GLUCANOSYLTRANSFERASE GAS1"/>
    <property type="match status" value="1"/>
</dbReference>
<evidence type="ECO:0000256" key="8">
    <source>
        <dbReference type="ARBA" id="ARBA00023180"/>
    </source>
</evidence>
<evidence type="ECO:0000256" key="11">
    <source>
        <dbReference type="SAM" id="MobiDB-lite"/>
    </source>
</evidence>
<reference evidence="14 15" key="1">
    <citation type="journal article" date="2024" name="bioRxiv">
        <title>Comparative genomics of Cryptococcus and Kwoniella reveals pathogenesis evolution and contrasting karyotype dynamics via intercentromeric recombination or chromosome fusion.</title>
        <authorList>
            <person name="Coelho M.A."/>
            <person name="David-Palma M."/>
            <person name="Shea T."/>
            <person name="Bowers K."/>
            <person name="McGinley-Smith S."/>
            <person name="Mohammad A.W."/>
            <person name="Gnirke A."/>
            <person name="Yurkov A.M."/>
            <person name="Nowrousian M."/>
            <person name="Sun S."/>
            <person name="Cuomo C.A."/>
            <person name="Heitman J."/>
        </authorList>
    </citation>
    <scope>NUCLEOTIDE SEQUENCE [LARGE SCALE GENOMIC DNA]</scope>
    <source>
        <strain evidence="14 15">CBS 13917</strain>
    </source>
</reference>
<dbReference type="GO" id="GO:0042124">
    <property type="term" value="F:1,3-beta-glucanosyltransferase activity"/>
    <property type="evidence" value="ECO:0007669"/>
    <property type="project" value="TreeGrafter"/>
</dbReference>
<keyword evidence="12" id="KW-1133">Transmembrane helix</keyword>
<sequence>MRFSLSTALLGSIPFLTMISALPNITRTGKYLYDESGSRFYIKGVAYQPQGQLAASSAANDANGGFPEPSSYVDPLSSPQNCTRDLPYLQQLGVNAIRVYSVNASLNHDECMRTFSGAGIYVLLDVSLPLNGSIDRSSPSWSTNLLNSYITTIDKFRNYDNILGFNIGNEVINQVGNSNAGPYVKAAARDIKAYLKSVGSTALVGYAAVDGDADFRNSLAEYLTCGGDSIAVDLYGLNNYEWCGNENLNSSNWNTITSGFANIPVATYMSEYGCIFSPPRLWTEVAALYTSPVSDVFSGGMAYSYFPTADGYGMVTFSADGNTVTTSQDFTRLATQYNATNPANAPVKSSVTAGQLDCPPEGASLLASSNLPPTPDESVCNCVNQNALACHVLQSTANEPTVLGSLLDYACSLLGSSNSGTSCDAIGGNGTAGTYGQLSFCSPAIKLSYAMSAYYEFNPIPSSCDFGGNATLSSNRPNTAQDATSAAASCLASEPSGGVFTPSASGPSGTATSTNSASTSARTTAATSSQASSSGERLSVEGVLGRWLGMGVGLLGVFIGGGLLFL</sequence>
<keyword evidence="4 10" id="KW-0336">GPI-anchor</keyword>
<name>A0AAW0YT36_9TREE</name>
<dbReference type="SMART" id="SM00768">
    <property type="entry name" value="X8"/>
    <property type="match status" value="1"/>
</dbReference>
<evidence type="ECO:0000256" key="12">
    <source>
        <dbReference type="SAM" id="Phobius"/>
    </source>
</evidence>
<comment type="similarity">
    <text evidence="3 10">Belongs to the glycosyl hydrolase 72 family.</text>
</comment>
<feature type="compositionally biased region" description="Low complexity" evidence="11">
    <location>
        <begin position="503"/>
        <end position="533"/>
    </location>
</feature>
<evidence type="ECO:0000256" key="7">
    <source>
        <dbReference type="ARBA" id="ARBA00023157"/>
    </source>
</evidence>
<dbReference type="PANTHER" id="PTHR31468">
    <property type="entry name" value="1,3-BETA-GLUCANOSYLTRANSFERASE GAS1"/>
    <property type="match status" value="1"/>
</dbReference>
<dbReference type="EMBL" id="JBCAWK010000015">
    <property type="protein sequence ID" value="KAK8843496.1"/>
    <property type="molecule type" value="Genomic_DNA"/>
</dbReference>
<feature type="signal peptide" evidence="10">
    <location>
        <begin position="1"/>
        <end position="21"/>
    </location>
</feature>